<dbReference type="Proteomes" id="UP001419268">
    <property type="component" value="Unassembled WGS sequence"/>
</dbReference>
<evidence type="ECO:0000259" key="1">
    <source>
        <dbReference type="PROSITE" id="PS50878"/>
    </source>
</evidence>
<proteinExistence type="predicted"/>
<evidence type="ECO:0000313" key="3">
    <source>
        <dbReference type="Proteomes" id="UP001419268"/>
    </source>
</evidence>
<dbReference type="InterPro" id="IPR000477">
    <property type="entry name" value="RT_dom"/>
</dbReference>
<keyword evidence="3" id="KW-1185">Reference proteome</keyword>
<protein>
    <recommendedName>
        <fullName evidence="1">Reverse transcriptase domain-containing protein</fullName>
    </recommendedName>
</protein>
<feature type="domain" description="Reverse transcriptase" evidence="1">
    <location>
        <begin position="1"/>
        <end position="119"/>
    </location>
</feature>
<dbReference type="AlphaFoldDB" id="A0AAP0E8D6"/>
<organism evidence="2 3">
    <name type="scientific">Stephania cephalantha</name>
    <dbReference type="NCBI Taxonomy" id="152367"/>
    <lineage>
        <taxon>Eukaryota</taxon>
        <taxon>Viridiplantae</taxon>
        <taxon>Streptophyta</taxon>
        <taxon>Embryophyta</taxon>
        <taxon>Tracheophyta</taxon>
        <taxon>Spermatophyta</taxon>
        <taxon>Magnoliopsida</taxon>
        <taxon>Ranunculales</taxon>
        <taxon>Menispermaceae</taxon>
        <taxon>Menispermoideae</taxon>
        <taxon>Cissampelideae</taxon>
        <taxon>Stephania</taxon>
    </lineage>
</organism>
<evidence type="ECO:0000313" key="2">
    <source>
        <dbReference type="EMBL" id="KAK9088519.1"/>
    </source>
</evidence>
<accession>A0AAP0E8D6</accession>
<dbReference type="PROSITE" id="PS50878">
    <property type="entry name" value="RT_POL"/>
    <property type="match status" value="1"/>
</dbReference>
<sequence>MDTIMVDCIMKCVSTASLRVLCTTYSFSTSRRVMQGDSLPPYLFVLCMEHLAHGIQTSVEKNEWKGLKLRNDAPIISHIFFVDDMFLFTEASVEQAIVIKDILENFDLCSGQKVNKSKT</sequence>
<gene>
    <name evidence="2" type="ORF">Scep_027601</name>
</gene>
<dbReference type="Pfam" id="PF00078">
    <property type="entry name" value="RVT_1"/>
    <property type="match status" value="1"/>
</dbReference>
<comment type="caution">
    <text evidence="2">The sequence shown here is derived from an EMBL/GenBank/DDBJ whole genome shotgun (WGS) entry which is preliminary data.</text>
</comment>
<dbReference type="EMBL" id="JBBNAG010000012">
    <property type="protein sequence ID" value="KAK9088519.1"/>
    <property type="molecule type" value="Genomic_DNA"/>
</dbReference>
<name>A0AAP0E8D6_9MAGN</name>
<reference evidence="2 3" key="1">
    <citation type="submission" date="2024-01" db="EMBL/GenBank/DDBJ databases">
        <title>Genome assemblies of Stephania.</title>
        <authorList>
            <person name="Yang L."/>
        </authorList>
    </citation>
    <scope>NUCLEOTIDE SEQUENCE [LARGE SCALE GENOMIC DNA]</scope>
    <source>
        <strain evidence="2">JXDWG</strain>
        <tissue evidence="2">Leaf</tissue>
    </source>
</reference>